<feature type="non-terminal residue" evidence="1">
    <location>
        <position position="1"/>
    </location>
</feature>
<reference evidence="1" key="1">
    <citation type="journal article" date="2015" name="Nature">
        <title>Complex archaea that bridge the gap between prokaryotes and eukaryotes.</title>
        <authorList>
            <person name="Spang A."/>
            <person name="Saw J.H."/>
            <person name="Jorgensen S.L."/>
            <person name="Zaremba-Niedzwiedzka K."/>
            <person name="Martijn J."/>
            <person name="Lind A.E."/>
            <person name="van Eijk R."/>
            <person name="Schleper C."/>
            <person name="Guy L."/>
            <person name="Ettema T.J."/>
        </authorList>
    </citation>
    <scope>NUCLEOTIDE SEQUENCE</scope>
</reference>
<organism evidence="1">
    <name type="scientific">marine sediment metagenome</name>
    <dbReference type="NCBI Taxonomy" id="412755"/>
    <lineage>
        <taxon>unclassified sequences</taxon>
        <taxon>metagenomes</taxon>
        <taxon>ecological metagenomes</taxon>
    </lineage>
</organism>
<name>A0A0F9PFK9_9ZZZZ</name>
<comment type="caution">
    <text evidence="1">The sequence shown here is derived from an EMBL/GenBank/DDBJ whole genome shotgun (WGS) entry which is preliminary data.</text>
</comment>
<protein>
    <submittedName>
        <fullName evidence="1">Uncharacterized protein</fullName>
    </submittedName>
</protein>
<evidence type="ECO:0000313" key="1">
    <source>
        <dbReference type="EMBL" id="KKM92122.1"/>
    </source>
</evidence>
<accession>A0A0F9PFK9</accession>
<proteinExistence type="predicted"/>
<gene>
    <name evidence="1" type="ORF">LCGC14_1221580</name>
</gene>
<dbReference type="AlphaFoldDB" id="A0A0F9PFK9"/>
<sequence>SREIIDTIWGDAPEVEKYKAGMICKDFGLNPLMNHVYLIPFKRWEDGKVVGIDWATVIGRGAKRLMASRRGPYSYIENTPRVMTEEEQMATFGEYDEDKLYCITKLQDPQTGVTAVGVEDYAMEIRIAHGNGSLLTVSGTTGNLIIDIDTVDYSEAFSTDVEETIDNWLATHTATLAGLGIPIIATKESASAIRLVTTDSIVFTDNSTGDMAFVVAGQMKIYGCLVENLLVNSTPGEASFDIVRIFENNSGALITVSEVGMYYSPDLAPYTEQYCISRHVLAAPIIVANGEFLKLTHTIKVVL</sequence>
<dbReference type="EMBL" id="LAZR01006437">
    <property type="protein sequence ID" value="KKM92122.1"/>
    <property type="molecule type" value="Genomic_DNA"/>
</dbReference>